<evidence type="ECO:0000313" key="1">
    <source>
        <dbReference type="EMBL" id="CAI2387584.1"/>
    </source>
</evidence>
<evidence type="ECO:0000313" key="2">
    <source>
        <dbReference type="Proteomes" id="UP001295684"/>
    </source>
</evidence>
<accession>A0AAD1YAM8</accession>
<comment type="caution">
    <text evidence="1">The sequence shown here is derived from an EMBL/GenBank/DDBJ whole genome shotgun (WGS) entry which is preliminary data.</text>
</comment>
<protein>
    <submittedName>
        <fullName evidence="1">Uncharacterized protein</fullName>
    </submittedName>
</protein>
<reference evidence="1" key="1">
    <citation type="submission" date="2023-07" db="EMBL/GenBank/DDBJ databases">
        <authorList>
            <consortium name="AG Swart"/>
            <person name="Singh M."/>
            <person name="Singh A."/>
            <person name="Seah K."/>
            <person name="Emmerich C."/>
        </authorList>
    </citation>
    <scope>NUCLEOTIDE SEQUENCE</scope>
    <source>
        <strain evidence="1">DP1</strain>
    </source>
</reference>
<gene>
    <name evidence="1" type="ORF">ECRASSUSDP1_LOCUS29218</name>
</gene>
<proteinExistence type="predicted"/>
<sequence>MGCRSLKNLWITICKAYNMFQGNRPKFSSQNDEISRLRYNIGEVSSQIEKYKDIIGIDSESEIEIENKSLITRVSNLENLMEDINRVNRSRILPKCSKFKPERNSMRHPLRGNLRRKVRSSFNKLTKIDDKTSLSGDDNEISVPDSSVTQESNIMDLHQMDFKKNNKDRKRLVENYKMSRSKVNKLQEPNKISKSQDLKQQQVHHHRQLGCRSPEPSYNWGNDLWTNKTKHFFQNSSKMFRSKDTFEKIDLISQKYGLPENKPVLIPKKKITTKDLLSASHHKTQIDLLKGAGVKFEPLDQDGTFQMYGKTRLRNVMQNLGKNLY</sequence>
<dbReference type="AlphaFoldDB" id="A0AAD1YAM8"/>
<dbReference type="Proteomes" id="UP001295684">
    <property type="component" value="Unassembled WGS sequence"/>
</dbReference>
<organism evidence="1 2">
    <name type="scientific">Euplotes crassus</name>
    <dbReference type="NCBI Taxonomy" id="5936"/>
    <lineage>
        <taxon>Eukaryota</taxon>
        <taxon>Sar</taxon>
        <taxon>Alveolata</taxon>
        <taxon>Ciliophora</taxon>
        <taxon>Intramacronucleata</taxon>
        <taxon>Spirotrichea</taxon>
        <taxon>Hypotrichia</taxon>
        <taxon>Euplotida</taxon>
        <taxon>Euplotidae</taxon>
        <taxon>Moneuplotes</taxon>
    </lineage>
</organism>
<keyword evidence="2" id="KW-1185">Reference proteome</keyword>
<name>A0AAD1YAM8_EUPCR</name>
<dbReference type="EMBL" id="CAMPGE010030084">
    <property type="protein sequence ID" value="CAI2387584.1"/>
    <property type="molecule type" value="Genomic_DNA"/>
</dbReference>